<feature type="compositionally biased region" description="Pro residues" evidence="6">
    <location>
        <begin position="799"/>
        <end position="812"/>
    </location>
</feature>
<dbReference type="SMART" id="SM00112">
    <property type="entry name" value="CA"/>
    <property type="match status" value="2"/>
</dbReference>
<comment type="subcellular location">
    <subcellularLocation>
        <location evidence="1">Membrane</location>
    </subcellularLocation>
</comment>
<feature type="chain" id="PRO_5047273407" evidence="8">
    <location>
        <begin position="29"/>
        <end position="838"/>
    </location>
</feature>
<evidence type="ECO:0000256" key="1">
    <source>
        <dbReference type="ARBA" id="ARBA00004370"/>
    </source>
</evidence>
<evidence type="ECO:0000256" key="2">
    <source>
        <dbReference type="ARBA" id="ARBA00022737"/>
    </source>
</evidence>
<dbReference type="PANTHER" id="PTHR24027:SF438">
    <property type="entry name" value="CADHERIN 23"/>
    <property type="match status" value="1"/>
</dbReference>
<keyword evidence="7" id="KW-1133">Transmembrane helix</keyword>
<dbReference type="Gene3D" id="2.60.40.60">
    <property type="entry name" value="Cadherins"/>
    <property type="match status" value="3"/>
</dbReference>
<proteinExistence type="predicted"/>
<evidence type="ECO:0000313" key="10">
    <source>
        <dbReference type="EMBL" id="WAR18902.1"/>
    </source>
</evidence>
<dbReference type="PROSITE" id="PS50268">
    <property type="entry name" value="CADHERIN_2"/>
    <property type="match status" value="3"/>
</dbReference>
<dbReference type="InterPro" id="IPR039808">
    <property type="entry name" value="Cadherin"/>
</dbReference>
<keyword evidence="3 5" id="KW-0106">Calcium</keyword>
<feature type="transmembrane region" description="Helical" evidence="7">
    <location>
        <begin position="751"/>
        <end position="776"/>
    </location>
</feature>
<dbReference type="Proteomes" id="UP001164746">
    <property type="component" value="Chromosome 11"/>
</dbReference>
<evidence type="ECO:0000256" key="8">
    <source>
        <dbReference type="SAM" id="SignalP"/>
    </source>
</evidence>
<feature type="domain" description="Cadherin" evidence="9">
    <location>
        <begin position="521"/>
        <end position="629"/>
    </location>
</feature>
<evidence type="ECO:0000256" key="7">
    <source>
        <dbReference type="SAM" id="Phobius"/>
    </source>
</evidence>
<dbReference type="EMBL" id="CP111022">
    <property type="protein sequence ID" value="WAR18902.1"/>
    <property type="molecule type" value="Genomic_DNA"/>
</dbReference>
<dbReference type="PRINTS" id="PR00205">
    <property type="entry name" value="CADHERIN"/>
</dbReference>
<evidence type="ECO:0000256" key="3">
    <source>
        <dbReference type="ARBA" id="ARBA00022837"/>
    </source>
</evidence>
<dbReference type="InterPro" id="IPR015919">
    <property type="entry name" value="Cadherin-like_sf"/>
</dbReference>
<keyword evidence="2" id="KW-0677">Repeat</keyword>
<protein>
    <submittedName>
        <fullName evidence="10">PCD16-like protein</fullName>
    </submittedName>
</protein>
<feature type="domain" description="Cadherin" evidence="9">
    <location>
        <begin position="422"/>
        <end position="519"/>
    </location>
</feature>
<dbReference type="InterPro" id="IPR002126">
    <property type="entry name" value="Cadherin-like_dom"/>
</dbReference>
<keyword evidence="8" id="KW-0732">Signal</keyword>
<dbReference type="CDD" id="cd11304">
    <property type="entry name" value="Cadherin_repeat"/>
    <property type="match status" value="2"/>
</dbReference>
<evidence type="ECO:0000256" key="4">
    <source>
        <dbReference type="ARBA" id="ARBA00023136"/>
    </source>
</evidence>
<sequence>MNLTANMMRNTWLVFFLTFRLEIVLSAACTNNNEVGEDNPKNEDIDTNSGTIVLQVWRPMGGNTYKLVGSVTHTAGATGDQSVPAVFQVDQNDCIGWYTSSTDMVPSKNDGGAPDTIYITSAPTNNVGDTQVFSGGGTVTNERFQINVQQNVPNATVAQPVTYDAGNQNIPDTTAASASVGTVTFTDLDVADTITITMAANNYFAMVNNGDGTASVTLTADANYPINDVSGTTQTLTFTATDSCGSTATTTMPVTIINLPPTLTGLVPGQTESETVGSERQVMTYTCSDTIDDVTGTITVMYEIYLPAQSTTHQFDADSVSQYTITVTCDDGKTLGTDTGTTVISLSANQPPSITNLPAPTSIDVSQTVTNAGAMQTIQNMADANSNGYDIIITPVDNRGNLGVSRTLTVVVTDINSSPTFSNLPIDVPIDENIAIGTSIFTVSFTDPDVADTHTFSFGTSSYFEMADTSTGVITTKAVVDYEALPQTSFPIQVTVTDGIKTATDTVTINVNDLNEPLVWNSATYRTDVADGAAVGTAIANPGFNITDEDPGDTYTCRMDCGAADGYFNLLTNCASTSALAVTSVYSLDNTGLGTSVVCTVTAVDTGSHTATTTLSITIDDADNYTPAFTYTNNVFTLSAYTASGVVVGTVTATDEDTGTFGQFTYSMDTSSLPDSYFAMDSATGTISTVVDLLTTCNCSSTSFVMPITAEDQGGLVGSAQVTIYITDATTTHTTTTTDRYRTFFEDTKNIAWFSVAMALCAVIAAVTTFVMIRYVCNGPPLCRFRTGSKFYRRQLDTPPRPLTPRRPPPPKQEPHQSIRRCPPPKGFQFWRSQRIGQ</sequence>
<evidence type="ECO:0000256" key="6">
    <source>
        <dbReference type="SAM" id="MobiDB-lite"/>
    </source>
</evidence>
<organism evidence="10 11">
    <name type="scientific">Mya arenaria</name>
    <name type="common">Soft-shell clam</name>
    <dbReference type="NCBI Taxonomy" id="6604"/>
    <lineage>
        <taxon>Eukaryota</taxon>
        <taxon>Metazoa</taxon>
        <taxon>Spiralia</taxon>
        <taxon>Lophotrochozoa</taxon>
        <taxon>Mollusca</taxon>
        <taxon>Bivalvia</taxon>
        <taxon>Autobranchia</taxon>
        <taxon>Heteroconchia</taxon>
        <taxon>Euheterodonta</taxon>
        <taxon>Imparidentia</taxon>
        <taxon>Neoheterodontei</taxon>
        <taxon>Myida</taxon>
        <taxon>Myoidea</taxon>
        <taxon>Myidae</taxon>
        <taxon>Mya</taxon>
    </lineage>
</organism>
<keyword evidence="11" id="KW-1185">Reference proteome</keyword>
<keyword evidence="4 7" id="KW-0472">Membrane</keyword>
<feature type="domain" description="Cadherin" evidence="9">
    <location>
        <begin position="630"/>
        <end position="744"/>
    </location>
</feature>
<accession>A0ABY7FBC0</accession>
<feature type="region of interest" description="Disordered" evidence="6">
    <location>
        <begin position="794"/>
        <end position="838"/>
    </location>
</feature>
<feature type="signal peptide" evidence="8">
    <location>
        <begin position="1"/>
        <end position="28"/>
    </location>
</feature>
<dbReference type="PANTHER" id="PTHR24027">
    <property type="entry name" value="CADHERIN-23"/>
    <property type="match status" value="1"/>
</dbReference>
<evidence type="ECO:0000259" key="9">
    <source>
        <dbReference type="PROSITE" id="PS50268"/>
    </source>
</evidence>
<dbReference type="SUPFAM" id="SSF49313">
    <property type="entry name" value="Cadherin-like"/>
    <property type="match status" value="2"/>
</dbReference>
<evidence type="ECO:0000313" key="11">
    <source>
        <dbReference type="Proteomes" id="UP001164746"/>
    </source>
</evidence>
<name>A0ABY7FBC0_MYAAR</name>
<keyword evidence="7" id="KW-0812">Transmembrane</keyword>
<gene>
    <name evidence="10" type="ORF">MAR_000740</name>
</gene>
<evidence type="ECO:0000256" key="5">
    <source>
        <dbReference type="PROSITE-ProRule" id="PRU00043"/>
    </source>
</evidence>
<reference evidence="10" key="1">
    <citation type="submission" date="2022-11" db="EMBL/GenBank/DDBJ databases">
        <title>Centuries of genome instability and evolution in soft-shell clam transmissible cancer (bioRxiv).</title>
        <authorList>
            <person name="Hart S.F.M."/>
            <person name="Yonemitsu M.A."/>
            <person name="Giersch R.M."/>
            <person name="Beal B.F."/>
            <person name="Arriagada G."/>
            <person name="Davis B.W."/>
            <person name="Ostrander E.A."/>
            <person name="Goff S.P."/>
            <person name="Metzger M.J."/>
        </authorList>
    </citation>
    <scope>NUCLEOTIDE SEQUENCE</scope>
    <source>
        <strain evidence="10">MELC-2E11</strain>
        <tissue evidence="10">Siphon/mantle</tissue>
    </source>
</reference>